<evidence type="ECO:0000256" key="6">
    <source>
        <dbReference type="ARBA" id="ARBA00023134"/>
    </source>
</evidence>
<feature type="domain" description="Nucleotidyl transferase" evidence="7">
    <location>
        <begin position="3"/>
        <end position="232"/>
    </location>
</feature>
<evidence type="ECO:0000256" key="2">
    <source>
        <dbReference type="ARBA" id="ARBA00007274"/>
    </source>
</evidence>
<keyword evidence="6" id="KW-0342">GTP-binding</keyword>
<dbReference type="Pfam" id="PF00483">
    <property type="entry name" value="NTP_transferase"/>
    <property type="match status" value="1"/>
</dbReference>
<dbReference type="GO" id="GO:0009298">
    <property type="term" value="P:GDP-mannose biosynthetic process"/>
    <property type="evidence" value="ECO:0007669"/>
    <property type="project" value="UniProtKB-UniPathway"/>
</dbReference>
<dbReference type="CDD" id="cd06425">
    <property type="entry name" value="M1P_guanylylT_B_like_N"/>
    <property type="match status" value="1"/>
</dbReference>
<dbReference type="SUPFAM" id="SSF53448">
    <property type="entry name" value="Nucleotide-diphospho-sugar transferases"/>
    <property type="match status" value="1"/>
</dbReference>
<comment type="caution">
    <text evidence="9">The sequence shown here is derived from an EMBL/GenBank/DDBJ whole genome shotgun (WGS) entry which is preliminary data.</text>
</comment>
<sequence length="359" mass="40066">MTKALILAGGYGTRLRPLTLTRPKPLVEFCNKPILFHQIDALVQAGVTEIVLAVSYMCDMLKKEVDVYSRKRGVDVVFSKEDEPLGTGGPLALAKEYLKGDKPFFVLNSDVICDYPFKEMMTHHLIVGAEGTIAVVKVDDPSKYGVVVSDETSKILQFVEKPKDFISNKINAGIYLLNPSVLDRIPLRPVSIEKETFPQMALDQTLYCFRLQSFWMDIGQPHDYLMGSKLYLQHLKLNNPKNLGHCSFEHKNGLIHNTVTFGDGCFIGENVVIGHDCKIGEGVHLDNCVILSNTTIKSHGYIDNSLIGWRCTIGEWARIQNCSVLGENVVVQDEVLINGCKVLPQKCISESLYTSKIIM</sequence>
<dbReference type="FunFam" id="3.90.550.10:FF:000013">
    <property type="entry name" value="mannose-1-phosphate guanyltransferase beta"/>
    <property type="match status" value="1"/>
</dbReference>
<accession>A0A0C2M4Q0</accession>
<reference evidence="9 10" key="1">
    <citation type="journal article" date="2014" name="Genome Biol. Evol.">
        <title>The genome of the myxosporean Thelohanellus kitauei shows adaptations to nutrient acquisition within its fish host.</title>
        <authorList>
            <person name="Yang Y."/>
            <person name="Xiong J."/>
            <person name="Zhou Z."/>
            <person name="Huo F."/>
            <person name="Miao W."/>
            <person name="Ran C."/>
            <person name="Liu Y."/>
            <person name="Zhang J."/>
            <person name="Feng J."/>
            <person name="Wang M."/>
            <person name="Wang M."/>
            <person name="Wang L."/>
            <person name="Yao B."/>
        </authorList>
    </citation>
    <scope>NUCLEOTIDE SEQUENCE [LARGE SCALE GENOMIC DNA]</scope>
    <source>
        <strain evidence="9">Wuqing</strain>
    </source>
</reference>
<dbReference type="GO" id="GO:0004475">
    <property type="term" value="F:mannose-1-phosphate guanylyltransferase (GTP) activity"/>
    <property type="evidence" value="ECO:0007669"/>
    <property type="project" value="UniProtKB-EC"/>
</dbReference>
<evidence type="ECO:0000313" key="9">
    <source>
        <dbReference type="EMBL" id="KII62015.1"/>
    </source>
</evidence>
<dbReference type="Gene3D" id="2.160.10.10">
    <property type="entry name" value="Hexapeptide repeat proteins"/>
    <property type="match status" value="1"/>
</dbReference>
<dbReference type="GO" id="GO:0005525">
    <property type="term" value="F:GTP binding"/>
    <property type="evidence" value="ECO:0007669"/>
    <property type="project" value="UniProtKB-KW"/>
</dbReference>
<dbReference type="OrthoDB" id="1733332at2759"/>
<name>A0A0C2M4Q0_THEKT</name>
<evidence type="ECO:0000313" key="10">
    <source>
        <dbReference type="Proteomes" id="UP000031668"/>
    </source>
</evidence>
<dbReference type="PANTHER" id="PTHR22572">
    <property type="entry name" value="SUGAR-1-PHOSPHATE GUANYL TRANSFERASE"/>
    <property type="match status" value="1"/>
</dbReference>
<dbReference type="Pfam" id="PF25087">
    <property type="entry name" value="GMPPB_C"/>
    <property type="match status" value="1"/>
</dbReference>
<organism evidence="9 10">
    <name type="scientific">Thelohanellus kitauei</name>
    <name type="common">Myxosporean</name>
    <dbReference type="NCBI Taxonomy" id="669202"/>
    <lineage>
        <taxon>Eukaryota</taxon>
        <taxon>Metazoa</taxon>
        <taxon>Cnidaria</taxon>
        <taxon>Myxozoa</taxon>
        <taxon>Myxosporea</taxon>
        <taxon>Bivalvulida</taxon>
        <taxon>Platysporina</taxon>
        <taxon>Myxobolidae</taxon>
        <taxon>Thelohanellus</taxon>
    </lineage>
</organism>
<dbReference type="InterPro" id="IPR029044">
    <property type="entry name" value="Nucleotide-diphossugar_trans"/>
</dbReference>
<dbReference type="InterPro" id="IPR045233">
    <property type="entry name" value="GMPPB_N"/>
</dbReference>
<evidence type="ECO:0000256" key="5">
    <source>
        <dbReference type="ARBA" id="ARBA00022741"/>
    </source>
</evidence>
<keyword evidence="5" id="KW-0547">Nucleotide-binding</keyword>
<comment type="similarity">
    <text evidence="2">Belongs to the transferase hexapeptide repeat family.</text>
</comment>
<protein>
    <recommendedName>
        <fullName evidence="3">mannose-1-phosphate guanylyltransferase</fullName>
        <ecNumber evidence="3">2.7.7.13</ecNumber>
    </recommendedName>
</protein>
<evidence type="ECO:0000259" key="8">
    <source>
        <dbReference type="Pfam" id="PF25087"/>
    </source>
</evidence>
<dbReference type="InterPro" id="IPR050486">
    <property type="entry name" value="Mannose-1P_guanyltransferase"/>
</dbReference>
<evidence type="ECO:0000256" key="3">
    <source>
        <dbReference type="ARBA" id="ARBA00012387"/>
    </source>
</evidence>
<dbReference type="InterPro" id="IPR056729">
    <property type="entry name" value="GMPPB_C"/>
</dbReference>
<dbReference type="AlphaFoldDB" id="A0A0C2M4Q0"/>
<dbReference type="EMBL" id="JWZT01005150">
    <property type="protein sequence ID" value="KII62015.1"/>
    <property type="molecule type" value="Genomic_DNA"/>
</dbReference>
<evidence type="ECO:0000256" key="1">
    <source>
        <dbReference type="ARBA" id="ARBA00004823"/>
    </source>
</evidence>
<dbReference type="UniPathway" id="UPA00126">
    <property type="reaction ID" value="UER00930"/>
</dbReference>
<keyword evidence="4 9" id="KW-0808">Transferase</keyword>
<evidence type="ECO:0000256" key="4">
    <source>
        <dbReference type="ARBA" id="ARBA00022679"/>
    </source>
</evidence>
<comment type="pathway">
    <text evidence="1">Nucleotide-sugar biosynthesis; GDP-alpha-D-mannose biosynthesis; GDP-alpha-D-mannose from alpha-D-mannose 1-phosphate (GTP route): step 1/1.</text>
</comment>
<dbReference type="OMA" id="GPNCWIC"/>
<dbReference type="InterPro" id="IPR005835">
    <property type="entry name" value="NTP_transferase_dom"/>
</dbReference>
<evidence type="ECO:0000259" key="7">
    <source>
        <dbReference type="Pfam" id="PF00483"/>
    </source>
</evidence>
<gene>
    <name evidence="9" type="ORF">RF11_07043</name>
</gene>
<dbReference type="Gene3D" id="3.90.550.10">
    <property type="entry name" value="Spore Coat Polysaccharide Biosynthesis Protein SpsA, Chain A"/>
    <property type="match status" value="1"/>
</dbReference>
<keyword evidence="10" id="KW-1185">Reference proteome</keyword>
<dbReference type="Proteomes" id="UP000031668">
    <property type="component" value="Unassembled WGS sequence"/>
</dbReference>
<feature type="domain" description="Mannose-1-phosphate guanyltransferase C-terminal" evidence="8">
    <location>
        <begin position="252"/>
        <end position="358"/>
    </location>
</feature>
<proteinExistence type="inferred from homology"/>
<dbReference type="EC" id="2.7.7.13" evidence="3"/>